<dbReference type="InterPro" id="IPR025476">
    <property type="entry name" value="Helitron_helicase-like"/>
</dbReference>
<feature type="domain" description="Helitron helicase-like" evidence="2">
    <location>
        <begin position="414"/>
        <end position="508"/>
    </location>
</feature>
<dbReference type="EMBL" id="JBJXBP010000008">
    <property type="protein sequence ID" value="KAL3813118.1"/>
    <property type="molecule type" value="Genomic_DNA"/>
</dbReference>
<proteinExistence type="predicted"/>
<keyword evidence="4" id="KW-1185">Reference proteome</keyword>
<keyword evidence="1" id="KW-1133">Transmembrane helix</keyword>
<organism evidence="3 4">
    <name type="scientific">Penstemon smallii</name>
    <dbReference type="NCBI Taxonomy" id="265156"/>
    <lineage>
        <taxon>Eukaryota</taxon>
        <taxon>Viridiplantae</taxon>
        <taxon>Streptophyta</taxon>
        <taxon>Embryophyta</taxon>
        <taxon>Tracheophyta</taxon>
        <taxon>Spermatophyta</taxon>
        <taxon>Magnoliopsida</taxon>
        <taxon>eudicotyledons</taxon>
        <taxon>Gunneridae</taxon>
        <taxon>Pentapetalae</taxon>
        <taxon>asterids</taxon>
        <taxon>lamiids</taxon>
        <taxon>Lamiales</taxon>
        <taxon>Plantaginaceae</taxon>
        <taxon>Cheloneae</taxon>
        <taxon>Penstemon</taxon>
    </lineage>
</organism>
<dbReference type="PANTHER" id="PTHR45786">
    <property type="entry name" value="DNA BINDING PROTEIN-LIKE"/>
    <property type="match status" value="1"/>
</dbReference>
<evidence type="ECO:0000313" key="3">
    <source>
        <dbReference type="EMBL" id="KAL3813118.1"/>
    </source>
</evidence>
<keyword evidence="1" id="KW-0812">Transmembrane</keyword>
<dbReference type="AlphaFoldDB" id="A0ABD3RJS5"/>
<evidence type="ECO:0000259" key="2">
    <source>
        <dbReference type="Pfam" id="PF14214"/>
    </source>
</evidence>
<protein>
    <recommendedName>
        <fullName evidence="2">Helitron helicase-like domain-containing protein</fullName>
    </recommendedName>
</protein>
<keyword evidence="1" id="KW-0472">Membrane</keyword>
<reference evidence="3 4" key="1">
    <citation type="submission" date="2024-12" db="EMBL/GenBank/DDBJ databases">
        <title>The unique morphological basis and parallel evolutionary history of personate flowers in Penstemon.</title>
        <authorList>
            <person name="Depatie T.H."/>
            <person name="Wessinger C.A."/>
        </authorList>
    </citation>
    <scope>NUCLEOTIDE SEQUENCE [LARGE SCALE GENOMIC DNA]</scope>
    <source>
        <strain evidence="3">WTNN_2</strain>
        <tissue evidence="3">Leaf</tissue>
    </source>
</reference>
<name>A0ABD3RJS5_9LAMI</name>
<gene>
    <name evidence="3" type="ORF">ACJIZ3_014386</name>
</gene>
<dbReference type="Pfam" id="PF14214">
    <property type="entry name" value="Helitron_like_N"/>
    <property type="match status" value="1"/>
</dbReference>
<accession>A0ABD3RJS5</accession>
<feature type="transmembrane region" description="Helical" evidence="1">
    <location>
        <begin position="6"/>
        <end position="33"/>
    </location>
</feature>
<dbReference type="PANTHER" id="PTHR45786:SF75">
    <property type="entry name" value="ATP-DEPENDENT DNA HELICASE"/>
    <property type="match status" value="1"/>
</dbReference>
<evidence type="ECO:0000256" key="1">
    <source>
        <dbReference type="SAM" id="Phobius"/>
    </source>
</evidence>
<dbReference type="Proteomes" id="UP001634393">
    <property type="component" value="Unassembled WGS sequence"/>
</dbReference>
<comment type="caution">
    <text evidence="3">The sequence shown here is derived from an EMBL/GenBank/DDBJ whole genome shotgun (WGS) entry which is preliminary data.</text>
</comment>
<evidence type="ECO:0000313" key="4">
    <source>
        <dbReference type="Proteomes" id="UP001634393"/>
    </source>
</evidence>
<sequence>MDRRIWELFLLTLCILILLLQSLSTIFFIFCFFKLLQLHWKLILFLSDSGIVSSDAALLDNHAKAHLRYASMDPVEKSTFLSKCRAQYALRQSRSSSSEVTVSSRGHFDRINNIPVVVWSLTQQDPCCFCGAFRFYREPPGFCCCSGSVVLAMTVFSPILWFLFTDPHSKIACVFHRKNRSYNHAFAFSSIGMAIDPDSWWARKGVYALKVLGKANLTNLLQLFFLDSVDDANDEVLEYRDLRRDVMALLMNALADNPYGKFFRHLRSWDNLGDASIVIRTSPALDQRNCNVPTVDDVASVWKDGDEDEGRTHKFNYYYSCYNPLQYLILFPNGEPGWHAGIAKKMLPKGSLKHKEPCLGLGVVDVCNMGSADKMFAMEEEGDIRYLFFYFFYLLFLRSNVSCREYSCYQFQIRTDHLLLLHTGRLGHEFIIDIYIKLKTSHLDYYRSEQTQRELRTESYQGIVDSAHVHGQNDHSSIGRRIILPSSFIGGPRDMRKCYINAMSLVQKILRIIFLLQILMCCLRELLKLTRSYVDG</sequence>